<dbReference type="RefSeq" id="WP_342587919.1">
    <property type="nucleotide sequence ID" value="NZ_FMAF01000007.1"/>
</dbReference>
<dbReference type="Proteomes" id="UP000199205">
    <property type="component" value="Unassembled WGS sequence"/>
</dbReference>
<dbReference type="EMBL" id="FMAF01000007">
    <property type="protein sequence ID" value="SCB33504.1"/>
    <property type="molecule type" value="Genomic_DNA"/>
</dbReference>
<keyword evidence="1" id="KW-0472">Membrane</keyword>
<protein>
    <submittedName>
        <fullName evidence="2">Transmembrane transcriptional regulator (Anti-sigma factor RsiW)</fullName>
    </submittedName>
</protein>
<proteinExistence type="predicted"/>
<keyword evidence="1 2" id="KW-0812">Transmembrane</keyword>
<name>A0A1C3W0Y0_9HYPH</name>
<reference evidence="2 3" key="1">
    <citation type="submission" date="2016-08" db="EMBL/GenBank/DDBJ databases">
        <authorList>
            <person name="Seilhamer J.J."/>
        </authorList>
    </citation>
    <scope>NUCLEOTIDE SEQUENCE [LARGE SCALE GENOMIC DNA]</scope>
    <source>
        <strain evidence="2 3">P1-7</strain>
    </source>
</reference>
<evidence type="ECO:0000256" key="1">
    <source>
        <dbReference type="SAM" id="Phobius"/>
    </source>
</evidence>
<accession>A0A1C3W0Y0</accession>
<sequence length="256" mass="27380">MKRPITEEDIQGYVDCALQPERHDEVEAYLAANPDEASRAAALKADAATLRAALDPVAQEPIPMRLNLAQIAARRQSEKLPAWRMAAAAMVLIVVGATGGWAVRGYSLPPSEGMAALAQEASASYTTFAGSAVQPVEFKADDLSGLADIASRTLGTKTVLPDLSRSGYRLMGGRIVSTVHGPGFMLMYNDDKGDRLVMLARHMIVDQNRPMVEHADGKVSGWTWANGGMGFSLMGATDAKSLHPIADDIRAQLSTM</sequence>
<gene>
    <name evidence="2" type="ORF">GA0061101_107243</name>
</gene>
<evidence type="ECO:0000313" key="2">
    <source>
        <dbReference type="EMBL" id="SCB33504.1"/>
    </source>
</evidence>
<keyword evidence="1" id="KW-1133">Transmembrane helix</keyword>
<feature type="transmembrane region" description="Helical" evidence="1">
    <location>
        <begin position="82"/>
        <end position="103"/>
    </location>
</feature>
<evidence type="ECO:0000313" key="3">
    <source>
        <dbReference type="Proteomes" id="UP000199205"/>
    </source>
</evidence>
<organism evidence="2 3">
    <name type="scientific">Rhizobium lusitanum</name>
    <dbReference type="NCBI Taxonomy" id="293958"/>
    <lineage>
        <taxon>Bacteria</taxon>
        <taxon>Pseudomonadati</taxon>
        <taxon>Pseudomonadota</taxon>
        <taxon>Alphaproteobacteria</taxon>
        <taxon>Hyphomicrobiales</taxon>
        <taxon>Rhizobiaceae</taxon>
        <taxon>Rhizobium/Agrobacterium group</taxon>
        <taxon>Rhizobium</taxon>
    </lineage>
</organism>
<dbReference type="AlphaFoldDB" id="A0A1C3W0Y0"/>